<evidence type="ECO:0000313" key="2">
    <source>
        <dbReference type="EMBL" id="PPV14133.1"/>
    </source>
</evidence>
<reference evidence="2 3" key="1">
    <citation type="submission" date="2016-01" db="EMBL/GenBank/DDBJ databases">
        <title>Characterization of the Clostridium difficile lineages that are prevalent in Hong Kong and China.</title>
        <authorList>
            <person name="Kwok J.S.-L."/>
            <person name="Lam W.-Y."/>
            <person name="Ip M."/>
            <person name="Chan T.-F."/>
            <person name="Hawkey P.M."/>
            <person name="Tsui S.K.-W."/>
        </authorList>
    </citation>
    <scope>NUCLEOTIDE SEQUENCE [LARGE SCALE GENOMIC DNA]</scope>
    <source>
        <strain evidence="2 3">300064</strain>
    </source>
</reference>
<reference evidence="1 4" key="2">
    <citation type="submission" date="2019-07" db="EMBL/GenBank/DDBJ databases">
        <title>Whole genome shotgun sequence of Clostridium butyricum NBRC 3858.</title>
        <authorList>
            <person name="Hosoyama A."/>
            <person name="Uohara A."/>
            <person name="Ohji S."/>
            <person name="Ichikawa N."/>
        </authorList>
    </citation>
    <scope>NUCLEOTIDE SEQUENCE [LARGE SCALE GENOMIC DNA]</scope>
    <source>
        <strain evidence="1 4">NBRC 3858</strain>
    </source>
</reference>
<comment type="caution">
    <text evidence="2">The sequence shown here is derived from an EMBL/GenBank/DDBJ whole genome shotgun (WGS) entry which is preliminary data.</text>
</comment>
<dbReference type="EMBL" id="LRDH01000112">
    <property type="protein sequence ID" value="PPV14133.1"/>
    <property type="molecule type" value="Genomic_DNA"/>
</dbReference>
<organism evidence="2 3">
    <name type="scientific">Clostridium butyricum</name>
    <dbReference type="NCBI Taxonomy" id="1492"/>
    <lineage>
        <taxon>Bacteria</taxon>
        <taxon>Bacillati</taxon>
        <taxon>Bacillota</taxon>
        <taxon>Clostridia</taxon>
        <taxon>Eubacteriales</taxon>
        <taxon>Clostridiaceae</taxon>
        <taxon>Clostridium</taxon>
    </lineage>
</organism>
<sequence>MSLFLGKIHYWLFNKIVWFENLEREILNLASSVEIDVNNIEKEIEKKYGKMLPNRPLEEIIDTSNIHGWLQERIHNAEGRMASWTRAIIVNDVNDVVKIQNIYITQGIKAANEVKNSNTSFDTAYEIYSKINDYILDGMPCDRVDEIIVNEDDIITWKKRICVHKEIWERENIDVEQFYNLRDLWIKAFVNTINDQFKYIKNDDGTFSITR</sequence>
<gene>
    <name evidence="2" type="ORF">AWN73_14780</name>
    <name evidence="1" type="ORF">CBU02nite_28540</name>
</gene>
<evidence type="ECO:0000313" key="3">
    <source>
        <dbReference type="Proteomes" id="UP000238081"/>
    </source>
</evidence>
<protein>
    <submittedName>
        <fullName evidence="2">Uncharacterized protein</fullName>
    </submittedName>
</protein>
<evidence type="ECO:0000313" key="1">
    <source>
        <dbReference type="EMBL" id="GEQ22348.1"/>
    </source>
</evidence>
<dbReference type="AlphaFoldDB" id="A0A2S7F9P7"/>
<proteinExistence type="predicted"/>
<accession>A0A2S7F9P7</accession>
<dbReference type="EMBL" id="BKBC01000046">
    <property type="protein sequence ID" value="GEQ22348.1"/>
    <property type="molecule type" value="Genomic_DNA"/>
</dbReference>
<dbReference type="RefSeq" id="WP_027636831.1">
    <property type="nucleotide sequence ID" value="NZ_BKBC01000046.1"/>
</dbReference>
<evidence type="ECO:0000313" key="4">
    <source>
        <dbReference type="Proteomes" id="UP000321089"/>
    </source>
</evidence>
<dbReference type="Proteomes" id="UP000238081">
    <property type="component" value="Unassembled WGS sequence"/>
</dbReference>
<name>A0A2S7F9P7_CLOBU</name>
<dbReference type="Proteomes" id="UP000321089">
    <property type="component" value="Unassembled WGS sequence"/>
</dbReference>